<dbReference type="SMART" id="SM00322">
    <property type="entry name" value="KH"/>
    <property type="match status" value="1"/>
</dbReference>
<sequence length="526" mass="59008">MKEEEVPADLDPVLVVIIGVACAAVAGAIAFFAGIRYRKKKAEFSIGSAEEEAKRIVGDAIKTAEAKKKEAVLEGKDEIHRLRDESERELNDRRREVQRQERRIQQKEETLDKKLEGLEAKDEALANKVKQAEERLNEAEAVKKSQFEMLERISGFTSDQAKDYLLQKLENELAHEKAVKMMEFEQQTRDDAEKTAREIISMAIQRCAADHVAEATISVVPLPNDEMKGRIIGREGRNIRAIETMTGVDLIIDDTPEAITLSCFEPVRREVARIALERLISDGRIHPARIEETIDKARREVEATIKQEGERAVIEAGVNGIHPELVKLLGRLRYRTSYGQNVLNHSLEVAYLAGIMASELGLDPTTARRAGLLHDIGKALDHEIEGSHVDIGVDVARKYKESETVIHAIQAHHGDVEARTVIACLVQAADAISAARPGARRENLENYIKRLEKLEEVASSFEGVERCFAIQAGREIRIMVKPDVITDDKMILLAKDICKKIENDLEYPGQIKVNIIRESRAIEYAK</sequence>
<dbReference type="HAMAP" id="MF_00335">
    <property type="entry name" value="RNase_Y"/>
    <property type="match status" value="1"/>
</dbReference>
<evidence type="ECO:0000256" key="5">
    <source>
        <dbReference type="HAMAP-Rule" id="MF_00335"/>
    </source>
</evidence>
<evidence type="ECO:0000259" key="8">
    <source>
        <dbReference type="PROSITE" id="PS51831"/>
    </source>
</evidence>
<dbReference type="GO" id="GO:0006402">
    <property type="term" value="P:mRNA catabolic process"/>
    <property type="evidence" value="ECO:0007669"/>
    <property type="project" value="UniProtKB-UniRule"/>
</dbReference>
<dbReference type="Gene3D" id="1.10.3210.10">
    <property type="entry name" value="Hypothetical protein af1432"/>
    <property type="match status" value="1"/>
</dbReference>
<keyword evidence="2 5" id="KW-0255">Endonuclease</keyword>
<dbReference type="EC" id="3.1.-.-" evidence="5 6"/>
<dbReference type="GO" id="GO:0003723">
    <property type="term" value="F:RNA binding"/>
    <property type="evidence" value="ECO:0007669"/>
    <property type="project" value="UniProtKB-UniRule"/>
</dbReference>
<dbReference type="RefSeq" id="WP_112332361.1">
    <property type="nucleotide sequence ID" value="NZ_JBKYJQ010000010.1"/>
</dbReference>
<evidence type="ECO:0000256" key="7">
    <source>
        <dbReference type="SAM" id="MobiDB-lite"/>
    </source>
</evidence>
<dbReference type="GO" id="GO:0005886">
    <property type="term" value="C:plasma membrane"/>
    <property type="evidence" value="ECO:0007669"/>
    <property type="project" value="UniProtKB-SubCell"/>
</dbReference>
<dbReference type="InterPro" id="IPR004087">
    <property type="entry name" value="KH_dom"/>
</dbReference>
<reference evidence="9 10" key="1">
    <citation type="submission" date="2018-06" db="EMBL/GenBank/DDBJ databases">
        <title>Noncontiguous genome sequence of Ruminococcaceae bacterium ASD2818.</title>
        <authorList>
            <person name="Chaplin A.V."/>
            <person name="Sokolova S.R."/>
            <person name="Kochetkova T.O."/>
            <person name="Goltsov A.Y."/>
            <person name="Trofimov D.Y."/>
            <person name="Efimov B.A."/>
        </authorList>
    </citation>
    <scope>NUCLEOTIDE SEQUENCE [LARGE SCALE GENOMIC DNA]</scope>
    <source>
        <strain evidence="9 10">ASD2818</strain>
    </source>
</reference>
<dbReference type="EMBL" id="QLYR01000002">
    <property type="protein sequence ID" value="RAQ29947.1"/>
    <property type="molecule type" value="Genomic_DNA"/>
</dbReference>
<dbReference type="CDD" id="cd00077">
    <property type="entry name" value="HDc"/>
    <property type="match status" value="1"/>
</dbReference>
<dbReference type="PANTHER" id="PTHR12826:SF15">
    <property type="entry name" value="RIBONUCLEASE Y"/>
    <property type="match status" value="1"/>
</dbReference>
<keyword evidence="4 5" id="KW-0694">RNA-binding</keyword>
<comment type="subcellular location">
    <subcellularLocation>
        <location evidence="5">Cell membrane</location>
        <topology evidence="5">Single-pass membrane protein</topology>
    </subcellularLocation>
</comment>
<dbReference type="InterPro" id="IPR006674">
    <property type="entry name" value="HD_domain"/>
</dbReference>
<evidence type="ECO:0000313" key="10">
    <source>
        <dbReference type="Proteomes" id="UP000249377"/>
    </source>
</evidence>
<dbReference type="Gene3D" id="3.30.1370.10">
    <property type="entry name" value="K Homology domain, type 1"/>
    <property type="match status" value="1"/>
</dbReference>
<dbReference type="InterPro" id="IPR022711">
    <property type="entry name" value="RNase_Y_N"/>
</dbReference>
<dbReference type="Pfam" id="PF00013">
    <property type="entry name" value="KH_1"/>
    <property type="match status" value="1"/>
</dbReference>
<dbReference type="Proteomes" id="UP000249377">
    <property type="component" value="Unassembled WGS sequence"/>
</dbReference>
<dbReference type="NCBIfam" id="TIGR03319">
    <property type="entry name" value="RNase_Y"/>
    <property type="match status" value="1"/>
</dbReference>
<name>A0A328UDL2_9FIRM</name>
<evidence type="ECO:0000256" key="2">
    <source>
        <dbReference type="ARBA" id="ARBA00022759"/>
    </source>
</evidence>
<dbReference type="Pfam" id="PF12072">
    <property type="entry name" value="RNase_Y_N"/>
    <property type="match status" value="1"/>
</dbReference>
<keyword evidence="10" id="KW-1185">Reference proteome</keyword>
<dbReference type="SMART" id="SM00471">
    <property type="entry name" value="HDc"/>
    <property type="match status" value="1"/>
</dbReference>
<evidence type="ECO:0000256" key="1">
    <source>
        <dbReference type="ARBA" id="ARBA00022722"/>
    </source>
</evidence>
<evidence type="ECO:0000256" key="6">
    <source>
        <dbReference type="NCBIfam" id="TIGR03319"/>
    </source>
</evidence>
<comment type="function">
    <text evidence="5">Endoribonuclease that initiates mRNA decay.</text>
</comment>
<dbReference type="GO" id="GO:0004521">
    <property type="term" value="F:RNA endonuclease activity"/>
    <property type="evidence" value="ECO:0007669"/>
    <property type="project" value="UniProtKB-UniRule"/>
</dbReference>
<dbReference type="InterPro" id="IPR006675">
    <property type="entry name" value="HDIG_dom"/>
</dbReference>
<organism evidence="9 10">
    <name type="scientific">Hydrogeniiclostridium mannosilyticum</name>
    <dbReference type="NCBI Taxonomy" id="2764322"/>
    <lineage>
        <taxon>Bacteria</taxon>
        <taxon>Bacillati</taxon>
        <taxon>Bacillota</taxon>
        <taxon>Clostridia</taxon>
        <taxon>Eubacteriales</taxon>
        <taxon>Acutalibacteraceae</taxon>
        <taxon>Hydrogeniiclostridium</taxon>
    </lineage>
</organism>
<protein>
    <recommendedName>
        <fullName evidence="5 6">Ribonuclease Y</fullName>
        <shortName evidence="5">RNase Y</shortName>
        <ecNumber evidence="5 6">3.1.-.-</ecNumber>
    </recommendedName>
</protein>
<comment type="similarity">
    <text evidence="5">Belongs to the RNase Y family.</text>
</comment>
<evidence type="ECO:0000313" key="9">
    <source>
        <dbReference type="EMBL" id="RAQ29947.1"/>
    </source>
</evidence>
<keyword evidence="5" id="KW-1003">Cell membrane</keyword>
<dbReference type="FunFam" id="1.10.3210.10:FF:000022">
    <property type="entry name" value="Ribonuclease Y"/>
    <property type="match status" value="1"/>
</dbReference>
<dbReference type="Pfam" id="PF01966">
    <property type="entry name" value="HD"/>
    <property type="match status" value="1"/>
</dbReference>
<dbReference type="PROSITE" id="PS51257">
    <property type="entry name" value="PROKAR_LIPOPROTEIN"/>
    <property type="match status" value="1"/>
</dbReference>
<keyword evidence="1 5" id="KW-0540">Nuclease</keyword>
<keyword evidence="5" id="KW-0472">Membrane</keyword>
<dbReference type="PANTHER" id="PTHR12826">
    <property type="entry name" value="RIBONUCLEASE Y"/>
    <property type="match status" value="1"/>
</dbReference>
<feature type="transmembrane region" description="Helical" evidence="5">
    <location>
        <begin position="12"/>
        <end position="35"/>
    </location>
</feature>
<dbReference type="PROSITE" id="PS50084">
    <property type="entry name" value="KH_TYPE_1"/>
    <property type="match status" value="1"/>
</dbReference>
<dbReference type="SUPFAM" id="SSF54791">
    <property type="entry name" value="Eukaryotic type KH-domain (KH-domain type I)"/>
    <property type="match status" value="1"/>
</dbReference>
<dbReference type="AlphaFoldDB" id="A0A328UDL2"/>
<dbReference type="InterPro" id="IPR017705">
    <property type="entry name" value="Ribonuclease_Y"/>
</dbReference>
<feature type="region of interest" description="Disordered" evidence="7">
    <location>
        <begin position="86"/>
        <end position="105"/>
    </location>
</feature>
<feature type="domain" description="HD" evidence="8">
    <location>
        <begin position="342"/>
        <end position="435"/>
    </location>
</feature>
<dbReference type="NCBIfam" id="TIGR00277">
    <property type="entry name" value="HDIG"/>
    <property type="match status" value="1"/>
</dbReference>
<proteinExistence type="inferred from homology"/>
<dbReference type="InterPro" id="IPR036612">
    <property type="entry name" value="KH_dom_type_1_sf"/>
</dbReference>
<dbReference type="InterPro" id="IPR004088">
    <property type="entry name" value="KH_dom_type_1"/>
</dbReference>
<keyword evidence="5" id="KW-1133">Transmembrane helix</keyword>
<comment type="caution">
    <text evidence="9">The sequence shown here is derived from an EMBL/GenBank/DDBJ whole genome shotgun (WGS) entry which is preliminary data.</text>
</comment>
<dbReference type="PROSITE" id="PS51831">
    <property type="entry name" value="HD"/>
    <property type="match status" value="1"/>
</dbReference>
<dbReference type="SUPFAM" id="SSF109604">
    <property type="entry name" value="HD-domain/PDEase-like"/>
    <property type="match status" value="1"/>
</dbReference>
<dbReference type="CDD" id="cd22431">
    <property type="entry name" value="KH-I_RNaseY"/>
    <property type="match status" value="1"/>
</dbReference>
<dbReference type="GO" id="GO:0016787">
    <property type="term" value="F:hydrolase activity"/>
    <property type="evidence" value="ECO:0007669"/>
    <property type="project" value="UniProtKB-KW"/>
</dbReference>
<gene>
    <name evidence="5 9" type="primary">rny</name>
    <name evidence="9" type="ORF">DPQ25_06410</name>
</gene>
<accession>A0A328UDL2</accession>
<dbReference type="InterPro" id="IPR003607">
    <property type="entry name" value="HD/PDEase_dom"/>
</dbReference>
<keyword evidence="5" id="KW-0812">Transmembrane</keyword>
<evidence type="ECO:0000256" key="3">
    <source>
        <dbReference type="ARBA" id="ARBA00022801"/>
    </source>
</evidence>
<keyword evidence="3 5" id="KW-0378">Hydrolase</keyword>
<evidence type="ECO:0000256" key="4">
    <source>
        <dbReference type="ARBA" id="ARBA00022884"/>
    </source>
</evidence>